<proteinExistence type="predicted"/>
<organism evidence="1 2">
    <name type="scientific">Caulobacter ginsengisoli</name>
    <dbReference type="NCBI Taxonomy" id="400775"/>
    <lineage>
        <taxon>Bacteria</taxon>
        <taxon>Pseudomonadati</taxon>
        <taxon>Pseudomonadota</taxon>
        <taxon>Alphaproteobacteria</taxon>
        <taxon>Caulobacterales</taxon>
        <taxon>Caulobacteraceae</taxon>
        <taxon>Caulobacter</taxon>
    </lineage>
</organism>
<evidence type="ECO:0000313" key="2">
    <source>
        <dbReference type="Proteomes" id="UP001228905"/>
    </source>
</evidence>
<keyword evidence="2" id="KW-1185">Reference proteome</keyword>
<sequence length="102" mass="10451">MQLTPGSRWKSAVCDTEAVVVRPPSSPVALECGGQPMVAIKDERPAGLALDPDFSAGSLLGKRYLDAETGLEALCSKGGAGTLAAAGRPLTIKEAKKLPSSD</sequence>
<evidence type="ECO:0000313" key="1">
    <source>
        <dbReference type="EMBL" id="MDQ0466896.1"/>
    </source>
</evidence>
<accession>A0ABU0IXZ7</accession>
<gene>
    <name evidence="1" type="ORF">QO010_004693</name>
</gene>
<protein>
    <submittedName>
        <fullName evidence="1">Uncharacterized protein</fullName>
    </submittedName>
</protein>
<name>A0ABU0IXZ7_9CAUL</name>
<dbReference type="EMBL" id="JAUSVS010000016">
    <property type="protein sequence ID" value="MDQ0466896.1"/>
    <property type="molecule type" value="Genomic_DNA"/>
</dbReference>
<dbReference type="Proteomes" id="UP001228905">
    <property type="component" value="Unassembled WGS sequence"/>
</dbReference>
<reference evidence="1 2" key="1">
    <citation type="submission" date="2023-07" db="EMBL/GenBank/DDBJ databases">
        <title>Genomic Encyclopedia of Type Strains, Phase IV (KMG-IV): sequencing the most valuable type-strain genomes for metagenomic binning, comparative biology and taxonomic classification.</title>
        <authorList>
            <person name="Goeker M."/>
        </authorList>
    </citation>
    <scope>NUCLEOTIDE SEQUENCE [LARGE SCALE GENOMIC DNA]</scope>
    <source>
        <strain evidence="1 2">DSM 18695</strain>
    </source>
</reference>
<comment type="caution">
    <text evidence="1">The sequence shown here is derived from an EMBL/GenBank/DDBJ whole genome shotgun (WGS) entry which is preliminary data.</text>
</comment>
<dbReference type="RefSeq" id="WP_307353110.1">
    <property type="nucleotide sequence ID" value="NZ_JAUSVS010000016.1"/>
</dbReference>